<dbReference type="HOGENOM" id="CLU_2599468_0_0_7"/>
<proteinExistence type="predicted"/>
<reference evidence="1 2" key="1">
    <citation type="journal article" date="2014" name="Nature">
        <title>An environmental bacterial taxon with a large and distinct metabolic repertoire.</title>
        <authorList>
            <person name="Wilson M.C."/>
            <person name="Mori T."/>
            <person name="Ruckert C."/>
            <person name="Uria A.R."/>
            <person name="Helf M.J."/>
            <person name="Takada K."/>
            <person name="Gernert C."/>
            <person name="Steffens U.A."/>
            <person name="Heycke N."/>
            <person name="Schmitt S."/>
            <person name="Rinke C."/>
            <person name="Helfrich E.J."/>
            <person name="Brachmann A.O."/>
            <person name="Gurgui C."/>
            <person name="Wakimoto T."/>
            <person name="Kracht M."/>
            <person name="Crusemann M."/>
            <person name="Hentschel U."/>
            <person name="Abe I."/>
            <person name="Matsunaga S."/>
            <person name="Kalinowski J."/>
            <person name="Takeyama H."/>
            <person name="Piel J."/>
        </authorList>
    </citation>
    <scope>NUCLEOTIDE SEQUENCE [LARGE SCALE GENOMIC DNA]</scope>
    <source>
        <strain evidence="2">TSY1</strain>
    </source>
</reference>
<organism evidence="1 2">
    <name type="scientific">Entotheonella factor</name>
    <dbReference type="NCBI Taxonomy" id="1429438"/>
    <lineage>
        <taxon>Bacteria</taxon>
        <taxon>Pseudomonadati</taxon>
        <taxon>Nitrospinota/Tectimicrobiota group</taxon>
        <taxon>Candidatus Tectimicrobiota</taxon>
        <taxon>Candidatus Entotheonellia</taxon>
        <taxon>Candidatus Entotheonellales</taxon>
        <taxon>Candidatus Entotheonellaceae</taxon>
        <taxon>Candidatus Entotheonella</taxon>
    </lineage>
</organism>
<name>W4L7I5_ENTF1</name>
<keyword evidence="2" id="KW-1185">Reference proteome</keyword>
<evidence type="ECO:0000313" key="2">
    <source>
        <dbReference type="Proteomes" id="UP000019141"/>
    </source>
</evidence>
<gene>
    <name evidence="1" type="ORF">ETSY1_36750</name>
</gene>
<sequence>MKKWWSGSDISVLEREIRSRSAAEVQRALAKLHGKPSATCGRVYKHKDEEQMDMCRQCSSFSLALFQVIKDRPDLIFRR</sequence>
<dbReference type="EMBL" id="AZHW01001133">
    <property type="protein sequence ID" value="ETW94007.1"/>
    <property type="molecule type" value="Genomic_DNA"/>
</dbReference>
<evidence type="ECO:0000313" key="1">
    <source>
        <dbReference type="EMBL" id="ETW94007.1"/>
    </source>
</evidence>
<dbReference type="Proteomes" id="UP000019141">
    <property type="component" value="Unassembled WGS sequence"/>
</dbReference>
<protein>
    <submittedName>
        <fullName evidence="1">Uncharacterized protein</fullName>
    </submittedName>
</protein>
<comment type="caution">
    <text evidence="1">The sequence shown here is derived from an EMBL/GenBank/DDBJ whole genome shotgun (WGS) entry which is preliminary data.</text>
</comment>
<dbReference type="AlphaFoldDB" id="W4L7I5"/>
<accession>W4L7I5</accession>